<protein>
    <submittedName>
        <fullName evidence="7">ABC-type oligopeptide transport system</fullName>
    </submittedName>
</protein>
<dbReference type="PIRSF" id="PIRSF002741">
    <property type="entry name" value="MppA"/>
    <property type="match status" value="1"/>
</dbReference>
<dbReference type="InterPro" id="IPR039424">
    <property type="entry name" value="SBP_5"/>
</dbReference>
<sequence>MQRTLTHRAATLLLSCLLSPLAIAAPLRIDNTGEPETLDPQMATGLREFRIDRELYEPLITYDAEGKLIPGLAQSWETSADGRTWTFHLRDAKWSDGQPITADDAVFALQRALLPSTHSQNAYLYYPIANARDVNTGKKAPDTLGVRALDAHTIEITLDAPLSYMTSVMADIALAPLPKHAIKTLDNTHWVRQQPLVVSGPYQLDHWTPQVEVVVKKNPAYYAADSVKIDSAAFYPIENTATALTRYRSGALDVSYSQIPSAQYNWAREHLADALKTYPVLVHYVYLPNMREGQPLADHRVREAMNLAVQRELITDKVIQSSQRPSYAAVPSVVTQPHQAPHFDFQSWPYAQRLERAKALMKEAGYSPEHPLDVELSINSVDDHRRIAVALAAMWKPIGIAPHFVTRDSSAHYSAIHHAQFQLARYGFLGAMMTPAEELGMYVSDASNNYAGYQNPRYDQKVAEGVHALTPEAAQRAFDDAQRMLLDDMAMIPILDQTQSLLVSSKVKGWQPNAVDVHPLRYLSVTP</sequence>
<feature type="chain" id="PRO_5016707727" evidence="5">
    <location>
        <begin position="25"/>
        <end position="527"/>
    </location>
</feature>
<dbReference type="RefSeq" id="WP_051523681.1">
    <property type="nucleotide sequence ID" value="NZ_AP018933.1"/>
</dbReference>
<organism evidence="7 8">
    <name type="scientific">Zymobacter palmae</name>
    <dbReference type="NCBI Taxonomy" id="33074"/>
    <lineage>
        <taxon>Bacteria</taxon>
        <taxon>Pseudomonadati</taxon>
        <taxon>Pseudomonadota</taxon>
        <taxon>Gammaproteobacteria</taxon>
        <taxon>Oceanospirillales</taxon>
        <taxon>Halomonadaceae</taxon>
        <taxon>Zymobacter group</taxon>
        <taxon>Zymobacter</taxon>
    </lineage>
</organism>
<evidence type="ECO:0000313" key="7">
    <source>
        <dbReference type="EMBL" id="BBG29255.1"/>
    </source>
</evidence>
<dbReference type="PANTHER" id="PTHR30290">
    <property type="entry name" value="PERIPLASMIC BINDING COMPONENT OF ABC TRANSPORTER"/>
    <property type="match status" value="1"/>
</dbReference>
<proteinExistence type="inferred from homology"/>
<dbReference type="OrthoDB" id="9801912at2"/>
<evidence type="ECO:0000256" key="5">
    <source>
        <dbReference type="SAM" id="SignalP"/>
    </source>
</evidence>
<feature type="signal peptide" evidence="5">
    <location>
        <begin position="1"/>
        <end position="24"/>
    </location>
</feature>
<dbReference type="GO" id="GO:1904680">
    <property type="term" value="F:peptide transmembrane transporter activity"/>
    <property type="evidence" value="ECO:0007669"/>
    <property type="project" value="TreeGrafter"/>
</dbReference>
<name>A0A348HCA3_9GAMM</name>
<dbReference type="CDD" id="cd08504">
    <property type="entry name" value="PBP2_OppA"/>
    <property type="match status" value="1"/>
</dbReference>
<dbReference type="EMBL" id="AP018933">
    <property type="protein sequence ID" value="BBG29255.1"/>
    <property type="molecule type" value="Genomic_DNA"/>
</dbReference>
<dbReference type="PANTHER" id="PTHR30290:SF10">
    <property type="entry name" value="PERIPLASMIC OLIGOPEPTIDE-BINDING PROTEIN-RELATED"/>
    <property type="match status" value="1"/>
</dbReference>
<dbReference type="KEGG" id="zpl:ZBT109_0467"/>
<dbReference type="GO" id="GO:0015833">
    <property type="term" value="P:peptide transport"/>
    <property type="evidence" value="ECO:0007669"/>
    <property type="project" value="TreeGrafter"/>
</dbReference>
<evidence type="ECO:0000256" key="1">
    <source>
        <dbReference type="ARBA" id="ARBA00004196"/>
    </source>
</evidence>
<dbReference type="Gene3D" id="3.90.76.10">
    <property type="entry name" value="Dipeptide-binding Protein, Domain 1"/>
    <property type="match status" value="1"/>
</dbReference>
<evidence type="ECO:0000259" key="6">
    <source>
        <dbReference type="Pfam" id="PF00496"/>
    </source>
</evidence>
<evidence type="ECO:0000256" key="3">
    <source>
        <dbReference type="ARBA" id="ARBA00022448"/>
    </source>
</evidence>
<keyword evidence="3" id="KW-0813">Transport</keyword>
<keyword evidence="8" id="KW-1185">Reference proteome</keyword>
<dbReference type="GO" id="GO:0030288">
    <property type="term" value="C:outer membrane-bounded periplasmic space"/>
    <property type="evidence" value="ECO:0007669"/>
    <property type="project" value="TreeGrafter"/>
</dbReference>
<dbReference type="AlphaFoldDB" id="A0A348HCA3"/>
<comment type="similarity">
    <text evidence="2">Belongs to the bacterial solute-binding protein 5 family.</text>
</comment>
<evidence type="ECO:0000256" key="4">
    <source>
        <dbReference type="ARBA" id="ARBA00022729"/>
    </source>
</evidence>
<dbReference type="SUPFAM" id="SSF53850">
    <property type="entry name" value="Periplasmic binding protein-like II"/>
    <property type="match status" value="1"/>
</dbReference>
<dbReference type="Gene3D" id="3.40.190.10">
    <property type="entry name" value="Periplasmic binding protein-like II"/>
    <property type="match status" value="1"/>
</dbReference>
<comment type="subcellular location">
    <subcellularLocation>
        <location evidence="1">Cell envelope</location>
    </subcellularLocation>
</comment>
<evidence type="ECO:0000256" key="2">
    <source>
        <dbReference type="ARBA" id="ARBA00005695"/>
    </source>
</evidence>
<dbReference type="Gene3D" id="3.10.105.10">
    <property type="entry name" value="Dipeptide-binding Protein, Domain 3"/>
    <property type="match status" value="1"/>
</dbReference>
<reference evidence="7 8" key="1">
    <citation type="submission" date="2018-09" db="EMBL/GenBank/DDBJ databases">
        <title>Zymobacter palmae IAM14233 (=T109) whole genome analysis.</title>
        <authorList>
            <person name="Yanase H."/>
        </authorList>
    </citation>
    <scope>NUCLEOTIDE SEQUENCE [LARGE SCALE GENOMIC DNA]</scope>
    <source>
        <strain evidence="7 8">IAM14233</strain>
    </source>
</reference>
<feature type="domain" description="Solute-binding protein family 5" evidence="6">
    <location>
        <begin position="67"/>
        <end position="449"/>
    </location>
</feature>
<dbReference type="Pfam" id="PF00496">
    <property type="entry name" value="SBP_bac_5"/>
    <property type="match status" value="1"/>
</dbReference>
<evidence type="ECO:0000313" key="8">
    <source>
        <dbReference type="Proteomes" id="UP000267342"/>
    </source>
</evidence>
<dbReference type="InterPro" id="IPR000914">
    <property type="entry name" value="SBP_5_dom"/>
</dbReference>
<dbReference type="Proteomes" id="UP000267342">
    <property type="component" value="Chromosome"/>
</dbReference>
<dbReference type="FunFam" id="3.90.76.10:FF:000001">
    <property type="entry name" value="Oligopeptide ABC transporter substrate-binding protein"/>
    <property type="match status" value="1"/>
</dbReference>
<gene>
    <name evidence="7" type="ORF">ZBT109_0467</name>
</gene>
<dbReference type="STRING" id="1123510.GCA_000620025_00669"/>
<dbReference type="InterPro" id="IPR030678">
    <property type="entry name" value="Peptide/Ni-bd"/>
</dbReference>
<dbReference type="GO" id="GO:0043190">
    <property type="term" value="C:ATP-binding cassette (ABC) transporter complex"/>
    <property type="evidence" value="ECO:0007669"/>
    <property type="project" value="InterPro"/>
</dbReference>
<keyword evidence="4 5" id="KW-0732">Signal</keyword>
<accession>A0A348HCA3</accession>